<protein>
    <submittedName>
        <fullName evidence="1">Uncharacterized protein</fullName>
    </submittedName>
</protein>
<feature type="non-terminal residue" evidence="1">
    <location>
        <position position="54"/>
    </location>
</feature>
<proteinExistence type="predicted"/>
<keyword evidence="2" id="KW-1185">Reference proteome</keyword>
<evidence type="ECO:0000313" key="1">
    <source>
        <dbReference type="EMBL" id="CAB4009637.1"/>
    </source>
</evidence>
<accession>A0A7D9EJ50</accession>
<reference evidence="1" key="1">
    <citation type="submission" date="2020-04" db="EMBL/GenBank/DDBJ databases">
        <authorList>
            <person name="Alioto T."/>
            <person name="Alioto T."/>
            <person name="Gomez Garrido J."/>
        </authorList>
    </citation>
    <scope>NUCLEOTIDE SEQUENCE</scope>
    <source>
        <strain evidence="1">A484AB</strain>
    </source>
</reference>
<sequence length="54" mass="6290">FHRIAIGHVNEEHLKGSLQHMVKYGFLKESTEKESSFWTRLVAEIHQALEEKVA</sequence>
<comment type="caution">
    <text evidence="1">The sequence shown here is derived from an EMBL/GenBank/DDBJ whole genome shotgun (WGS) entry which is preliminary data.</text>
</comment>
<dbReference type="Proteomes" id="UP001152795">
    <property type="component" value="Unassembled WGS sequence"/>
</dbReference>
<dbReference type="AlphaFoldDB" id="A0A7D9EJ50"/>
<gene>
    <name evidence="1" type="ORF">PACLA_8A039736</name>
</gene>
<feature type="non-terminal residue" evidence="1">
    <location>
        <position position="1"/>
    </location>
</feature>
<dbReference type="EMBL" id="CACRXK020006521">
    <property type="protein sequence ID" value="CAB4009637.1"/>
    <property type="molecule type" value="Genomic_DNA"/>
</dbReference>
<evidence type="ECO:0000313" key="2">
    <source>
        <dbReference type="Proteomes" id="UP001152795"/>
    </source>
</evidence>
<name>A0A7D9EJ50_PARCT</name>
<organism evidence="1 2">
    <name type="scientific">Paramuricea clavata</name>
    <name type="common">Red gorgonian</name>
    <name type="synonym">Violescent sea-whip</name>
    <dbReference type="NCBI Taxonomy" id="317549"/>
    <lineage>
        <taxon>Eukaryota</taxon>
        <taxon>Metazoa</taxon>
        <taxon>Cnidaria</taxon>
        <taxon>Anthozoa</taxon>
        <taxon>Octocorallia</taxon>
        <taxon>Malacalcyonacea</taxon>
        <taxon>Plexauridae</taxon>
        <taxon>Paramuricea</taxon>
    </lineage>
</organism>